<name>A0A096H4S6_COMTE</name>
<evidence type="ECO:0000313" key="2">
    <source>
        <dbReference type="Proteomes" id="UP000029553"/>
    </source>
</evidence>
<dbReference type="Proteomes" id="UP000029553">
    <property type="component" value="Unassembled WGS sequence"/>
</dbReference>
<dbReference type="AlphaFoldDB" id="A0A096H4S6"/>
<accession>A0A096H4S6</accession>
<protein>
    <submittedName>
        <fullName evidence="1">Uncharacterized protein</fullName>
    </submittedName>
</protein>
<comment type="caution">
    <text evidence="1">The sequence shown here is derived from an EMBL/GenBank/DDBJ whole genome shotgun (WGS) entry which is preliminary data.</text>
</comment>
<proteinExistence type="predicted"/>
<gene>
    <name evidence="1" type="ORF">P353_01410</name>
</gene>
<evidence type="ECO:0000313" key="1">
    <source>
        <dbReference type="EMBL" id="KGH32420.1"/>
    </source>
</evidence>
<organism evidence="1 2">
    <name type="scientific">Comamonas testosteroni</name>
    <name type="common">Pseudomonas testosteroni</name>
    <dbReference type="NCBI Taxonomy" id="285"/>
    <lineage>
        <taxon>Bacteria</taxon>
        <taxon>Pseudomonadati</taxon>
        <taxon>Pseudomonadota</taxon>
        <taxon>Betaproteobacteria</taxon>
        <taxon>Burkholderiales</taxon>
        <taxon>Comamonadaceae</taxon>
        <taxon>Comamonas</taxon>
    </lineage>
</organism>
<sequence length="36" mass="4228">MQQIKPAPMAASMRSWLTYPKQSVKDDFEQVRMKTV</sequence>
<reference evidence="1 2" key="1">
    <citation type="submission" date="2013-09" db="EMBL/GenBank/DDBJ databases">
        <title>High correlation between genotypes and phenotypes of environmental bacteria Comamonas testosteroni strains.</title>
        <authorList>
            <person name="Liu L."/>
            <person name="Zhu W."/>
            <person name="Xia X."/>
            <person name="Xu B."/>
            <person name="Luo M."/>
            <person name="Wang G."/>
        </authorList>
    </citation>
    <scope>NUCLEOTIDE SEQUENCE [LARGE SCALE GENOMIC DNA]</scope>
    <source>
        <strain evidence="1 2">JL40</strain>
    </source>
</reference>
<dbReference type="EMBL" id="AWOR01000001">
    <property type="protein sequence ID" value="KGH32420.1"/>
    <property type="molecule type" value="Genomic_DNA"/>
</dbReference>